<dbReference type="InterPro" id="IPR025463">
    <property type="entry name" value="DUF4314"/>
</dbReference>
<evidence type="ECO:0000259" key="1">
    <source>
        <dbReference type="Pfam" id="PF14192"/>
    </source>
</evidence>
<dbReference type="AlphaFoldDB" id="A0A1V4IZK1"/>
<organism evidence="2 3">
    <name type="scientific">Clostridium oryzae</name>
    <dbReference type="NCBI Taxonomy" id="1450648"/>
    <lineage>
        <taxon>Bacteria</taxon>
        <taxon>Bacillati</taxon>
        <taxon>Bacillota</taxon>
        <taxon>Clostridia</taxon>
        <taxon>Eubacteriales</taxon>
        <taxon>Clostridiaceae</taxon>
        <taxon>Clostridium</taxon>
    </lineage>
</organism>
<sequence>MKTINPNVLEQLRSIYRPGTRVVLVKMNDPYTKLEPGTRGTVISVDDIGTIHVNWDSGSSLGIVYGEDSCRRIEE</sequence>
<dbReference type="RefSeq" id="WP_039652078.1">
    <property type="nucleotide sequence ID" value="NZ_MZGV01000002.1"/>
</dbReference>
<gene>
    <name evidence="2" type="ORF">CLORY_03560</name>
</gene>
<proteinExistence type="predicted"/>
<evidence type="ECO:0000313" key="2">
    <source>
        <dbReference type="EMBL" id="OPJ64847.1"/>
    </source>
</evidence>
<evidence type="ECO:0000313" key="3">
    <source>
        <dbReference type="Proteomes" id="UP000190080"/>
    </source>
</evidence>
<dbReference type="Pfam" id="PF14192">
    <property type="entry name" value="DUF4314"/>
    <property type="match status" value="1"/>
</dbReference>
<dbReference type="STRING" id="1450648.CLORY_03560"/>
<name>A0A1V4IZK1_9CLOT</name>
<dbReference type="OrthoDB" id="9813511at2"/>
<accession>A0A1V4IZK1</accession>
<reference evidence="2 3" key="1">
    <citation type="submission" date="2017-03" db="EMBL/GenBank/DDBJ databases">
        <title>Genome sequence of Clostridium oryzae DSM 28571.</title>
        <authorList>
            <person name="Poehlein A."/>
            <person name="Daniel R."/>
        </authorList>
    </citation>
    <scope>NUCLEOTIDE SEQUENCE [LARGE SCALE GENOMIC DNA]</scope>
    <source>
        <strain evidence="2 3">DSM 28571</strain>
    </source>
</reference>
<dbReference type="Proteomes" id="UP000190080">
    <property type="component" value="Unassembled WGS sequence"/>
</dbReference>
<feature type="domain" description="DUF4314" evidence="1">
    <location>
        <begin position="6"/>
        <end position="73"/>
    </location>
</feature>
<keyword evidence="3" id="KW-1185">Reference proteome</keyword>
<comment type="caution">
    <text evidence="2">The sequence shown here is derived from an EMBL/GenBank/DDBJ whole genome shotgun (WGS) entry which is preliminary data.</text>
</comment>
<protein>
    <recommendedName>
        <fullName evidence="1">DUF4314 domain-containing protein</fullName>
    </recommendedName>
</protein>
<dbReference type="EMBL" id="MZGV01000002">
    <property type="protein sequence ID" value="OPJ64847.1"/>
    <property type="molecule type" value="Genomic_DNA"/>
</dbReference>